<dbReference type="Proteomes" id="UP000236333">
    <property type="component" value="Unassembled WGS sequence"/>
</dbReference>
<accession>A0A2J7ZMA5</accession>
<protein>
    <submittedName>
        <fullName evidence="2">Uncharacterized protein</fullName>
    </submittedName>
</protein>
<organism evidence="2 3">
    <name type="scientific">Tetrabaena socialis</name>
    <dbReference type="NCBI Taxonomy" id="47790"/>
    <lineage>
        <taxon>Eukaryota</taxon>
        <taxon>Viridiplantae</taxon>
        <taxon>Chlorophyta</taxon>
        <taxon>core chlorophytes</taxon>
        <taxon>Chlorophyceae</taxon>
        <taxon>CS clade</taxon>
        <taxon>Chlamydomonadales</taxon>
        <taxon>Tetrabaenaceae</taxon>
        <taxon>Tetrabaena</taxon>
    </lineage>
</organism>
<dbReference type="OrthoDB" id="551265at2759"/>
<evidence type="ECO:0000256" key="1">
    <source>
        <dbReference type="SAM" id="MobiDB-lite"/>
    </source>
</evidence>
<reference evidence="2 3" key="1">
    <citation type="journal article" date="2017" name="Mol. Biol. Evol.">
        <title>The 4-celled Tetrabaena socialis nuclear genome reveals the essential components for genetic control of cell number at the origin of multicellularity in the volvocine lineage.</title>
        <authorList>
            <person name="Featherston J."/>
            <person name="Arakaki Y."/>
            <person name="Hanschen E.R."/>
            <person name="Ferris P.J."/>
            <person name="Michod R.E."/>
            <person name="Olson B.J.S.C."/>
            <person name="Nozaki H."/>
            <person name="Durand P.M."/>
        </authorList>
    </citation>
    <scope>NUCLEOTIDE SEQUENCE [LARGE SCALE GENOMIC DNA]</scope>
    <source>
        <strain evidence="2 3">NIES-571</strain>
    </source>
</reference>
<evidence type="ECO:0000313" key="2">
    <source>
        <dbReference type="EMBL" id="PNH01409.1"/>
    </source>
</evidence>
<proteinExistence type="predicted"/>
<dbReference type="AlphaFoldDB" id="A0A2J7ZMA5"/>
<feature type="compositionally biased region" description="Pro residues" evidence="1">
    <location>
        <begin position="263"/>
        <end position="274"/>
    </location>
</feature>
<feature type="region of interest" description="Disordered" evidence="1">
    <location>
        <begin position="62"/>
        <end position="85"/>
    </location>
</feature>
<feature type="compositionally biased region" description="Low complexity" evidence="1">
    <location>
        <begin position="229"/>
        <end position="262"/>
    </location>
</feature>
<dbReference type="EMBL" id="PGGS01000905">
    <property type="protein sequence ID" value="PNH01409.1"/>
    <property type="molecule type" value="Genomic_DNA"/>
</dbReference>
<feature type="compositionally biased region" description="Low complexity" evidence="1">
    <location>
        <begin position="275"/>
        <end position="293"/>
    </location>
</feature>
<name>A0A2J7ZMA5_9CHLO</name>
<comment type="caution">
    <text evidence="2">The sequence shown here is derived from an EMBL/GenBank/DDBJ whole genome shotgun (WGS) entry which is preliminary data.</text>
</comment>
<gene>
    <name evidence="2" type="ORF">TSOC_012711</name>
</gene>
<evidence type="ECO:0000313" key="3">
    <source>
        <dbReference type="Proteomes" id="UP000236333"/>
    </source>
</evidence>
<feature type="region of interest" description="Disordered" evidence="1">
    <location>
        <begin position="227"/>
        <end position="293"/>
    </location>
</feature>
<keyword evidence="3" id="KW-1185">Reference proteome</keyword>
<feature type="compositionally biased region" description="Low complexity" evidence="1">
    <location>
        <begin position="74"/>
        <end position="85"/>
    </location>
</feature>
<sequence length="293" mass="30622">MAPRGGSPSAGGRGAASAPITQAQFQEFMQLAGTRMEQLEAQNVALVAEMKEMVKKMADMMEKQAPAPAPPPAWQGRAPAAPGQGYMDEDQVLLEVPEEKLPHIVPLLREAVAEFRGSIGFDVVVQLPPRGPPGSPSRGAARQGPPTRRVMVYLYSRASRKSFVTLGKVLRERYGILVKDALTPAGVAMRKERGDEYGRLKAAGLHPRWEEGVEVTVLRNGRREPHVFAPRAPAGAPQQRAAAAVPSATAPAAEPPRAAGAGVPPPPPPPPGAPPGAQGEPSGSNAGAAAPNA</sequence>